<dbReference type="GO" id="GO:0005524">
    <property type="term" value="F:ATP binding"/>
    <property type="evidence" value="ECO:0007669"/>
    <property type="project" value="UniProtKB-UniRule"/>
</dbReference>
<dbReference type="InterPro" id="IPR050122">
    <property type="entry name" value="RTK"/>
</dbReference>
<keyword evidence="6" id="KW-0732">Signal</keyword>
<dbReference type="Proteomes" id="UP001497644">
    <property type="component" value="Chromosome 12"/>
</dbReference>
<dbReference type="CDD" id="cd11304">
    <property type="entry name" value="Cadherin_repeat"/>
    <property type="match status" value="1"/>
</dbReference>
<feature type="transmembrane region" description="Helical" evidence="5">
    <location>
        <begin position="661"/>
        <end position="682"/>
    </location>
</feature>
<dbReference type="InterPro" id="IPR020635">
    <property type="entry name" value="Tyr_kinase_cat_dom"/>
</dbReference>
<dbReference type="InterPro" id="IPR002126">
    <property type="entry name" value="Cadherin-like_dom"/>
</dbReference>
<proteinExistence type="predicted"/>
<dbReference type="GO" id="GO:0043235">
    <property type="term" value="C:receptor complex"/>
    <property type="evidence" value="ECO:0007669"/>
    <property type="project" value="TreeGrafter"/>
</dbReference>
<keyword evidence="3" id="KW-0106">Calcium</keyword>
<gene>
    <name evidence="9" type="ORF">LPLAT_LOCUS3128</name>
</gene>
<dbReference type="PROSITE" id="PS00109">
    <property type="entry name" value="PROTEIN_KINASE_TYR"/>
    <property type="match status" value="1"/>
</dbReference>
<evidence type="ECO:0000256" key="6">
    <source>
        <dbReference type="SAM" id="SignalP"/>
    </source>
</evidence>
<dbReference type="PANTHER" id="PTHR24416">
    <property type="entry name" value="TYROSINE-PROTEIN KINASE RECEPTOR"/>
    <property type="match status" value="1"/>
</dbReference>
<dbReference type="InterPro" id="IPR017441">
    <property type="entry name" value="Protein_kinase_ATP_BS"/>
</dbReference>
<evidence type="ECO:0000256" key="2">
    <source>
        <dbReference type="ARBA" id="ARBA00051243"/>
    </source>
</evidence>
<dbReference type="EMBL" id="OZ034835">
    <property type="protein sequence ID" value="CAL1677056.1"/>
    <property type="molecule type" value="Genomic_DNA"/>
</dbReference>
<dbReference type="InterPro" id="IPR001245">
    <property type="entry name" value="Ser-Thr/Tyr_kinase_cat_dom"/>
</dbReference>
<evidence type="ECO:0000256" key="1">
    <source>
        <dbReference type="ARBA" id="ARBA00004167"/>
    </source>
</evidence>
<dbReference type="SMART" id="SM00219">
    <property type="entry name" value="TyrKc"/>
    <property type="match status" value="1"/>
</dbReference>
<keyword evidence="10" id="KW-1185">Reference proteome</keyword>
<dbReference type="PROSITE" id="PS50268">
    <property type="entry name" value="CADHERIN_2"/>
    <property type="match status" value="1"/>
</dbReference>
<dbReference type="PROSITE" id="PS00107">
    <property type="entry name" value="PROTEIN_KINASE_ATP"/>
    <property type="match status" value="1"/>
</dbReference>
<dbReference type="Gene3D" id="3.30.200.20">
    <property type="entry name" value="Phosphorylase Kinase, domain 1"/>
    <property type="match status" value="1"/>
</dbReference>
<keyword evidence="5" id="KW-1133">Transmembrane helix</keyword>
<accession>A0AAV2ND15</accession>
<keyword evidence="5" id="KW-0472">Membrane</keyword>
<dbReference type="AlphaFoldDB" id="A0AAV2ND15"/>
<evidence type="ECO:0000256" key="4">
    <source>
        <dbReference type="PROSITE-ProRule" id="PRU10141"/>
    </source>
</evidence>
<comment type="subcellular location">
    <subcellularLocation>
        <location evidence="1">Membrane</location>
        <topology evidence="1">Single-pass membrane protein</topology>
    </subcellularLocation>
</comment>
<protein>
    <recommendedName>
        <fullName evidence="11">Proto-oncogene tyrosine-protein kinase receptor Ret</fullName>
    </recommendedName>
</protein>
<dbReference type="Gene3D" id="1.10.510.10">
    <property type="entry name" value="Transferase(Phosphotransferase) domain 1"/>
    <property type="match status" value="1"/>
</dbReference>
<sequence length="1216" mass="135333">MQVPGLHFMTLLLCSLMVIRISVASGLYFPQSNLTLRVPYLARHGMRASLEVKLNLRTLRNDSTVPQDVNYQIFNSQLPEKSIPYEKNTSKLVLQDLPQNGSTIIVKASEKGFSEALLEMKVHPVPVMGETINCTHYVQDMCFWNSSNYKIYENQPPVTMIGMFGPEAYSDVCPEFRVTRYELSNGNDYFQIVDDKLFANVSLDRDTIGPPGGPGPRVQIEVRCVVWDEKTGMQYVKTDVLTIDILDQDDNPPTAQGNTSIAITLPDFSEGDKLIDDNHVILKDADAVTSNQYNVRLIGDISHALRITYDTLPIEHPQYPDQAPYTAIVPRFYARKTLLPKSPYHVILQVTDESLLEGYGANSMNISIIFSGPVHRASTVATSSSITTRESFSYPANVKIARISPRYMRVAKPTAKPDPSITFILHGSGAFSVTRWDGIVYVSNETKLRSEPDTVQLKLKWSGEESNATIIQVTLVNVLSSKTNTCEQSTEEEIHSCAIAKSREDCEKSCGIASGVFSKDSFVGRCVWRSNNKGNNRTNGIAQMSEYYPTCSPDLTYCPDNECDELERIHPRICPQDCAVESDILFGHVNPNGRGIKSGLRTCVCNNELQCSCGHDAFRQQGNDVPLAKEERFRKSRDRKNEILVSGARKGSSGQCGPTCMMGVIGASLFVLIVIVGSLITWRYRMAAKGARRECKHRVDDAANGIGILPSDYIDRGDGLLIGLDTFTAANRHLLLPKTCPPDPKWEFPRSLLKIEQVLGEGEFGRVLRAKAMNIGGMPGPTTVAVKTLKEDACASELADLLSEYQLLKEAQHPNVIRLLGACTTPSGAPVYLIIEFAEFGSLRNYLRRSRHLESESRIPGSTSLLFTSPINAGEESRCADNNASNCIITPRDILSFAWQISKGMAYLADIKLVHRDLAARNVLLATGKVCKISDFGLTRDVYEDDAYLKRSKGRVPVKWMAPESLADHVYTSKSDVWSFGVLLWELVTLGTSPYPGVDVHNLYNLLKAGYRMEKPPNCSQQLYKLMVSCWHQEPSMRPSFKELTSHWERMLEDGVEYLDLNPRTVHNQAYFASLQALDSASGSDNDQMYNGTATTLKTNTVNYLGRISSEPVTKCDKVDKLQALWHPSVASFPEEAVKSPYVNDQAASLIANHYESPIKLRNISMTSNSENDLTIPSNQRPQSYIDMQGKKLAETEDLLVFNSMDDDKSDNDVTN</sequence>
<dbReference type="GO" id="GO:0005886">
    <property type="term" value="C:plasma membrane"/>
    <property type="evidence" value="ECO:0007669"/>
    <property type="project" value="TreeGrafter"/>
</dbReference>
<dbReference type="Pfam" id="PF22540">
    <property type="entry name" value="RET_CRD"/>
    <property type="match status" value="1"/>
</dbReference>
<feature type="signal peptide" evidence="6">
    <location>
        <begin position="1"/>
        <end position="24"/>
    </location>
</feature>
<feature type="domain" description="Cadherin" evidence="8">
    <location>
        <begin position="143"/>
        <end position="255"/>
    </location>
</feature>
<dbReference type="InterPro" id="IPR055162">
    <property type="entry name" value="RET_CRD"/>
</dbReference>
<dbReference type="PROSITE" id="PS50011">
    <property type="entry name" value="PROTEIN_KINASE_DOM"/>
    <property type="match status" value="1"/>
</dbReference>
<dbReference type="FunFam" id="1.10.510.10:FF:000462">
    <property type="entry name" value="Receptor tyrosine kinase"/>
    <property type="match status" value="1"/>
</dbReference>
<dbReference type="GO" id="GO:0004714">
    <property type="term" value="F:transmembrane receptor protein tyrosine kinase activity"/>
    <property type="evidence" value="ECO:0007669"/>
    <property type="project" value="UniProtKB-EC"/>
</dbReference>
<dbReference type="SUPFAM" id="SSF56112">
    <property type="entry name" value="Protein kinase-like (PK-like)"/>
    <property type="match status" value="1"/>
</dbReference>
<dbReference type="GO" id="GO:0007156">
    <property type="term" value="P:homophilic cell adhesion via plasma membrane adhesion molecules"/>
    <property type="evidence" value="ECO:0007669"/>
    <property type="project" value="InterPro"/>
</dbReference>
<dbReference type="InterPro" id="IPR008266">
    <property type="entry name" value="Tyr_kinase_AS"/>
</dbReference>
<dbReference type="GO" id="GO:0005509">
    <property type="term" value="F:calcium ion binding"/>
    <property type="evidence" value="ECO:0007669"/>
    <property type="project" value="UniProtKB-UniRule"/>
</dbReference>
<evidence type="ECO:0000256" key="5">
    <source>
        <dbReference type="SAM" id="Phobius"/>
    </source>
</evidence>
<reference evidence="9" key="1">
    <citation type="submission" date="2024-04" db="EMBL/GenBank/DDBJ databases">
        <authorList>
            <consortium name="Molecular Ecology Group"/>
        </authorList>
    </citation>
    <scope>NUCLEOTIDE SEQUENCE</scope>
</reference>
<name>A0AAV2ND15_9HYME</name>
<evidence type="ECO:0000259" key="8">
    <source>
        <dbReference type="PROSITE" id="PS50268"/>
    </source>
</evidence>
<keyword evidence="4" id="KW-0067">ATP-binding</keyword>
<feature type="binding site" evidence="4">
    <location>
        <position position="787"/>
    </location>
    <ligand>
        <name>ATP</name>
        <dbReference type="ChEBI" id="CHEBI:30616"/>
    </ligand>
</feature>
<evidence type="ECO:0000259" key="7">
    <source>
        <dbReference type="PROSITE" id="PS50011"/>
    </source>
</evidence>
<dbReference type="InterPro" id="IPR011009">
    <property type="entry name" value="Kinase-like_dom_sf"/>
</dbReference>
<keyword evidence="4" id="KW-0547">Nucleotide-binding</keyword>
<dbReference type="GO" id="GO:0007169">
    <property type="term" value="P:cell surface receptor protein tyrosine kinase signaling pathway"/>
    <property type="evidence" value="ECO:0007669"/>
    <property type="project" value="TreeGrafter"/>
</dbReference>
<keyword evidence="5" id="KW-0812">Transmembrane</keyword>
<evidence type="ECO:0000313" key="10">
    <source>
        <dbReference type="Proteomes" id="UP001497644"/>
    </source>
</evidence>
<organism evidence="9 10">
    <name type="scientific">Lasius platythorax</name>
    <dbReference type="NCBI Taxonomy" id="488582"/>
    <lineage>
        <taxon>Eukaryota</taxon>
        <taxon>Metazoa</taxon>
        <taxon>Ecdysozoa</taxon>
        <taxon>Arthropoda</taxon>
        <taxon>Hexapoda</taxon>
        <taxon>Insecta</taxon>
        <taxon>Pterygota</taxon>
        <taxon>Neoptera</taxon>
        <taxon>Endopterygota</taxon>
        <taxon>Hymenoptera</taxon>
        <taxon>Apocrita</taxon>
        <taxon>Aculeata</taxon>
        <taxon>Formicoidea</taxon>
        <taxon>Formicidae</taxon>
        <taxon>Formicinae</taxon>
        <taxon>Lasius</taxon>
        <taxon>Lasius</taxon>
    </lineage>
</organism>
<dbReference type="PRINTS" id="PR00109">
    <property type="entry name" value="TYRKINASE"/>
</dbReference>
<evidence type="ECO:0008006" key="11">
    <source>
        <dbReference type="Google" id="ProtNLM"/>
    </source>
</evidence>
<comment type="catalytic activity">
    <reaction evidence="2">
        <text>L-tyrosyl-[protein] + ATP = O-phospho-L-tyrosyl-[protein] + ADP + H(+)</text>
        <dbReference type="Rhea" id="RHEA:10596"/>
        <dbReference type="Rhea" id="RHEA-COMP:10136"/>
        <dbReference type="Rhea" id="RHEA-COMP:20101"/>
        <dbReference type="ChEBI" id="CHEBI:15378"/>
        <dbReference type="ChEBI" id="CHEBI:30616"/>
        <dbReference type="ChEBI" id="CHEBI:46858"/>
        <dbReference type="ChEBI" id="CHEBI:61978"/>
        <dbReference type="ChEBI" id="CHEBI:456216"/>
        <dbReference type="EC" id="2.7.10.1"/>
    </reaction>
</comment>
<evidence type="ECO:0000256" key="3">
    <source>
        <dbReference type="PROSITE-ProRule" id="PRU00043"/>
    </source>
</evidence>
<dbReference type="InterPro" id="IPR000719">
    <property type="entry name" value="Prot_kinase_dom"/>
</dbReference>
<evidence type="ECO:0000313" key="9">
    <source>
        <dbReference type="EMBL" id="CAL1677056.1"/>
    </source>
</evidence>
<dbReference type="PANTHER" id="PTHR24416:SF617">
    <property type="entry name" value="RET ONCOGENE, ISOFORM A"/>
    <property type="match status" value="1"/>
</dbReference>
<feature type="domain" description="Protein kinase" evidence="7">
    <location>
        <begin position="753"/>
        <end position="1052"/>
    </location>
</feature>
<feature type="chain" id="PRO_5043550756" description="Proto-oncogene tyrosine-protein kinase receptor Ret" evidence="6">
    <location>
        <begin position="25"/>
        <end position="1216"/>
    </location>
</feature>
<dbReference type="Pfam" id="PF07714">
    <property type="entry name" value="PK_Tyr_Ser-Thr"/>
    <property type="match status" value="1"/>
</dbReference>